<feature type="non-terminal residue" evidence="2">
    <location>
        <position position="406"/>
    </location>
</feature>
<dbReference type="Proteomes" id="UP000285961">
    <property type="component" value="Unassembled WGS sequence"/>
</dbReference>
<accession>A0A419F5W0</accession>
<feature type="signal peptide" evidence="1">
    <location>
        <begin position="1"/>
        <end position="23"/>
    </location>
</feature>
<keyword evidence="1" id="KW-0732">Signal</keyword>
<comment type="caution">
    <text evidence="2">The sequence shown here is derived from an EMBL/GenBank/DDBJ whole genome shotgun (WGS) entry which is preliminary data.</text>
</comment>
<gene>
    <name evidence="2" type="ORF">C4532_04085</name>
</gene>
<evidence type="ECO:0000313" key="2">
    <source>
        <dbReference type="EMBL" id="RJP73711.1"/>
    </source>
</evidence>
<dbReference type="EMBL" id="QZKI01000025">
    <property type="protein sequence ID" value="RJP73711.1"/>
    <property type="molecule type" value="Genomic_DNA"/>
</dbReference>
<name>A0A419F5W0_9BACT</name>
<reference evidence="2 3" key="1">
    <citation type="journal article" date="2017" name="ISME J.">
        <title>Energy and carbon metabolisms in a deep terrestrial subsurface fluid microbial community.</title>
        <authorList>
            <person name="Momper L."/>
            <person name="Jungbluth S.P."/>
            <person name="Lee M.D."/>
            <person name="Amend J.P."/>
        </authorList>
    </citation>
    <scope>NUCLEOTIDE SEQUENCE [LARGE SCALE GENOMIC DNA]</scope>
    <source>
        <strain evidence="2">SURF_17</strain>
    </source>
</reference>
<protein>
    <recommendedName>
        <fullName evidence="4">DUF481 domain-containing protein</fullName>
    </recommendedName>
</protein>
<organism evidence="2 3">
    <name type="scientific">Candidatus Abyssobacteria bacterium SURF_17</name>
    <dbReference type="NCBI Taxonomy" id="2093361"/>
    <lineage>
        <taxon>Bacteria</taxon>
        <taxon>Pseudomonadati</taxon>
        <taxon>Candidatus Hydrogenedentota</taxon>
        <taxon>Candidatus Abyssobacteria</taxon>
    </lineage>
</organism>
<feature type="chain" id="PRO_5019407828" description="DUF481 domain-containing protein" evidence="1">
    <location>
        <begin position="24"/>
        <end position="406"/>
    </location>
</feature>
<evidence type="ECO:0008006" key="4">
    <source>
        <dbReference type="Google" id="ProtNLM"/>
    </source>
</evidence>
<evidence type="ECO:0000256" key="1">
    <source>
        <dbReference type="SAM" id="SignalP"/>
    </source>
</evidence>
<evidence type="ECO:0000313" key="3">
    <source>
        <dbReference type="Proteomes" id="UP000285961"/>
    </source>
</evidence>
<sequence length="406" mass="44842">MSRLPAISAALAIFILCSLAARAEIRDRFSVTYVSAEHVYLDGGSDDGLQIGDRLALGPNERTPALEVVYVAVHSASCRLLAGARMPSAGANTRVVARAVTSEPESATPSATVGTIVGAAPQTPSLAPEVVLPVLLSGTVSLRHHHWADNNPSNLDYSQSDARLDLKARRLFDENITLIIRSRGRYDARESSYSGVGHSDWENRLWELSITYDKPDGAVTFSVGRILPRQIGTIGYLDGLLVEWHAGSSMHVGVLGGRQPDWLYRTENAELTRVGAYMSHRSDVRAHLRINQSLAAIAEVHRGTTSRTFLTNQGTIAAGNHVGVNHTLEIDLNTGWREKRAGQSVSLSRAFVNVYWQAVRDLRLGLSYDNLRRYWTYEYRSTADSLFDDRLHQGVRGRVDWQVTQR</sequence>
<proteinExistence type="predicted"/>
<dbReference type="AlphaFoldDB" id="A0A419F5W0"/>